<dbReference type="Gene3D" id="1.25.40.10">
    <property type="entry name" value="Tetratricopeptide repeat domain"/>
    <property type="match status" value="1"/>
</dbReference>
<dbReference type="SUPFAM" id="SSF48452">
    <property type="entry name" value="TPR-like"/>
    <property type="match status" value="1"/>
</dbReference>
<dbReference type="RefSeq" id="WP_211869664.1">
    <property type="nucleotide sequence ID" value="NZ_JAAEDI010000015.1"/>
</dbReference>
<dbReference type="Pfam" id="PF14559">
    <property type="entry name" value="TPR_19"/>
    <property type="match status" value="1"/>
</dbReference>
<evidence type="ECO:0000313" key="2">
    <source>
        <dbReference type="Proteomes" id="UP000698752"/>
    </source>
</evidence>
<name>A0ABS5EIZ8_9PROT</name>
<proteinExistence type="predicted"/>
<dbReference type="Proteomes" id="UP000698752">
    <property type="component" value="Unassembled WGS sequence"/>
</dbReference>
<keyword evidence="2" id="KW-1185">Reference proteome</keyword>
<reference evidence="2" key="1">
    <citation type="journal article" date="2021" name="Syst. Appl. Microbiol.">
        <title>Roseomonas hellenica sp. nov., isolated from roots of wild-growing Alkanna tinctoria.</title>
        <authorList>
            <person name="Rat A."/>
            <person name="Naranjo H.D."/>
            <person name="Lebbe L."/>
            <person name="Cnockaert M."/>
            <person name="Krigas N."/>
            <person name="Grigoriadou K."/>
            <person name="Maloupa E."/>
            <person name="Willems A."/>
        </authorList>
    </citation>
    <scope>NUCLEOTIDE SEQUENCE [LARGE SCALE GENOMIC DNA]</scope>
    <source>
        <strain evidence="2">LMG 31159</strain>
    </source>
</reference>
<dbReference type="InterPro" id="IPR011990">
    <property type="entry name" value="TPR-like_helical_dom_sf"/>
</dbReference>
<comment type="caution">
    <text evidence="1">The sequence shown here is derived from an EMBL/GenBank/DDBJ whole genome shotgun (WGS) entry which is preliminary data.</text>
</comment>
<evidence type="ECO:0000313" key="1">
    <source>
        <dbReference type="EMBL" id="MBR0650995.1"/>
    </source>
</evidence>
<dbReference type="EMBL" id="JAAEDI010000015">
    <property type="protein sequence ID" value="MBR0650995.1"/>
    <property type="molecule type" value="Genomic_DNA"/>
</dbReference>
<dbReference type="SUPFAM" id="SSF53756">
    <property type="entry name" value="UDP-Glycosyltransferase/glycogen phosphorylase"/>
    <property type="match status" value="1"/>
</dbReference>
<organism evidence="1 2">
    <name type="scientific">Neoroseomonas terrae</name>
    <dbReference type="NCBI Taxonomy" id="424799"/>
    <lineage>
        <taxon>Bacteria</taxon>
        <taxon>Pseudomonadati</taxon>
        <taxon>Pseudomonadota</taxon>
        <taxon>Alphaproteobacteria</taxon>
        <taxon>Acetobacterales</taxon>
        <taxon>Acetobacteraceae</taxon>
        <taxon>Neoroseomonas</taxon>
    </lineage>
</organism>
<sequence length="367" mass="39379">MSAATPDVSAILALAEDARARGQALEAVAALRNLSALVPGHPPVQAALARCLFQAGLWNEAWDTYEIRFELLPSAFPRVTRRRPDGGAEPLPIWRGQGQPEAVLVMGEQGLGDTIQFARYLPLLAARGIRVHAVLDPRLHNLLAPLTAGMELRSSTAPGSIAGVRAWLPLLNLPRALGLSPQHYRGRIPYLAAERDRLTRMRARIGGQGFRVGIVWQGNPAAPVDANRSAPLAAFAPIAALPGVRLFALQKGPGEEQEAPFPLDRLGPEMDGGPDWFLDTAAAIEALDLVVAVDTAVLHLAGALGRPTLMLTHGRNADWRWLHAAEVPVWYPTVRLVRCPDGTADWAAAARQAALLVHTRNLPPAAA</sequence>
<accession>A0ABS5EIZ8</accession>
<dbReference type="Gene3D" id="3.40.50.2000">
    <property type="entry name" value="Glycogen Phosphorylase B"/>
    <property type="match status" value="1"/>
</dbReference>
<protein>
    <submittedName>
        <fullName evidence="1">Tetratricopeptide repeat protein</fullName>
    </submittedName>
</protein>
<gene>
    <name evidence="1" type="ORF">GXW78_15080</name>
</gene>